<dbReference type="AlphaFoldDB" id="A0A6J5YZI5"/>
<protein>
    <submittedName>
        <fullName evidence="1">Unannotated protein</fullName>
    </submittedName>
</protein>
<gene>
    <name evidence="1" type="ORF">UFOPK3820_00347</name>
</gene>
<proteinExistence type="predicted"/>
<sequence length="357" mass="39348">MHLPLRSVTISLTLLALVSIGLGNTANAATPKPGATCPNAGSSVIENGKKFTCVKSGKKQIWSKGVAVNKPATTQSDPFAIYGKDAARFKAVDEYGAKLVSTRIKSAPSLNVILQSPSDKAVIRMTENAQYAFTLYEQLMPLGFVPKWIVGEDEAWIKDQLKEVSPCMSWLSPNQGGASCRITAVWRGIKIRDDAAMRTTMLVQGGHELFHLYQQELQKEHFAKIPDWFREGSASVGMGIVLTHFEDRKSFANYGAAQKAELSARDKTQCKAALDKWEKNLAAEGFGSNNGCEYGLGLLMNEYLVMKGHTLNDVLEVIRLIGNGSDFPTAFQQIYKISTADFFTQLRTYLKTLTYGW</sequence>
<name>A0A6J5YZI5_9ZZZZ</name>
<accession>A0A6J5YZI5</accession>
<dbReference type="EMBL" id="CAESAB010000008">
    <property type="protein sequence ID" value="CAB4333023.1"/>
    <property type="molecule type" value="Genomic_DNA"/>
</dbReference>
<organism evidence="1">
    <name type="scientific">freshwater metagenome</name>
    <dbReference type="NCBI Taxonomy" id="449393"/>
    <lineage>
        <taxon>unclassified sequences</taxon>
        <taxon>metagenomes</taxon>
        <taxon>ecological metagenomes</taxon>
    </lineage>
</organism>
<evidence type="ECO:0000313" key="1">
    <source>
        <dbReference type="EMBL" id="CAB4333023.1"/>
    </source>
</evidence>
<reference evidence="1" key="1">
    <citation type="submission" date="2020-05" db="EMBL/GenBank/DDBJ databases">
        <authorList>
            <person name="Chiriac C."/>
            <person name="Salcher M."/>
            <person name="Ghai R."/>
            <person name="Kavagutti S V."/>
        </authorList>
    </citation>
    <scope>NUCLEOTIDE SEQUENCE</scope>
</reference>